<evidence type="ECO:0008006" key="3">
    <source>
        <dbReference type="Google" id="ProtNLM"/>
    </source>
</evidence>
<dbReference type="AlphaFoldDB" id="A0AB73IEH1"/>
<sequence length="106" mass="11281">MSDVRDRVTKRDSPFDVADHACRPDCGACCIAPSISSPIPGMPNGKPAGVRCVQLGEDLRCAIFGRPERPACCSGLQPQLEMCGPDRGSALAWLTLLEAQTRPEVG</sequence>
<dbReference type="Pfam" id="PF03692">
    <property type="entry name" value="CxxCxxCC"/>
    <property type="match status" value="1"/>
</dbReference>
<dbReference type="PANTHER" id="PTHR36931:SF1">
    <property type="entry name" value="UPF0153 PROTEIN YEIW"/>
    <property type="match status" value="1"/>
</dbReference>
<dbReference type="RefSeq" id="WP_087752860.1">
    <property type="nucleotide sequence ID" value="NZ_JAQQDN010000007.1"/>
</dbReference>
<dbReference type="PANTHER" id="PTHR36931">
    <property type="entry name" value="UPF0153 PROTEIN YEIW"/>
    <property type="match status" value="1"/>
</dbReference>
<reference evidence="1" key="1">
    <citation type="submission" date="2023-07" db="EMBL/GenBank/DDBJ databases">
        <title>Sorghum-associated microbial communities from plants grown in Nebraska, USA.</title>
        <authorList>
            <person name="Schachtman D."/>
        </authorList>
    </citation>
    <scope>NUCLEOTIDE SEQUENCE</scope>
    <source>
        <strain evidence="1">DS1061</strain>
    </source>
</reference>
<dbReference type="EMBL" id="JAURTK010000004">
    <property type="protein sequence ID" value="MDP9648441.1"/>
    <property type="molecule type" value="Genomic_DNA"/>
</dbReference>
<evidence type="ECO:0000313" key="2">
    <source>
        <dbReference type="Proteomes" id="UP001229486"/>
    </source>
</evidence>
<gene>
    <name evidence="1" type="ORF">J2793_003887</name>
</gene>
<dbReference type="Proteomes" id="UP001229486">
    <property type="component" value="Unassembled WGS sequence"/>
</dbReference>
<proteinExistence type="predicted"/>
<evidence type="ECO:0000313" key="1">
    <source>
        <dbReference type="EMBL" id="MDP9648441.1"/>
    </source>
</evidence>
<organism evidence="1 2">
    <name type="scientific">Paraburkholderia caledonica</name>
    <dbReference type="NCBI Taxonomy" id="134536"/>
    <lineage>
        <taxon>Bacteria</taxon>
        <taxon>Pseudomonadati</taxon>
        <taxon>Pseudomonadota</taxon>
        <taxon>Betaproteobacteria</taxon>
        <taxon>Burkholderiales</taxon>
        <taxon>Burkholderiaceae</taxon>
        <taxon>Paraburkholderia</taxon>
    </lineage>
</organism>
<protein>
    <recommendedName>
        <fullName evidence="3">YkgJ family cysteine cluster protein</fullName>
    </recommendedName>
</protein>
<dbReference type="InterPro" id="IPR052572">
    <property type="entry name" value="UPF0153_domain"/>
</dbReference>
<accession>A0AB73IEH1</accession>
<comment type="caution">
    <text evidence="1">The sequence shown here is derived from an EMBL/GenBank/DDBJ whole genome shotgun (WGS) entry which is preliminary data.</text>
</comment>
<name>A0AB73IEH1_9BURK</name>
<dbReference type="InterPro" id="IPR005358">
    <property type="entry name" value="Puta_zinc/iron-chelating_dom"/>
</dbReference>